<comment type="caution">
    <text evidence="3">The sequence shown here is derived from an EMBL/GenBank/DDBJ whole genome shotgun (WGS) entry which is preliminary data.</text>
</comment>
<dbReference type="Proteomes" id="UP000746747">
    <property type="component" value="Unassembled WGS sequence"/>
</dbReference>
<keyword evidence="4" id="KW-1185">Reference proteome</keyword>
<name>A0A8J2M7K3_9BILA</name>
<evidence type="ECO:0000313" key="3">
    <source>
        <dbReference type="EMBL" id="CAG9535564.1"/>
    </source>
</evidence>
<accession>A0A8J2M7K3</accession>
<reference evidence="3" key="1">
    <citation type="submission" date="2021-09" db="EMBL/GenBank/DDBJ databases">
        <authorList>
            <consortium name="Pathogen Informatics"/>
        </authorList>
    </citation>
    <scope>NUCLEOTIDE SEQUENCE</scope>
</reference>
<evidence type="ECO:0000256" key="1">
    <source>
        <dbReference type="SAM" id="MobiDB-lite"/>
    </source>
</evidence>
<dbReference type="AlphaFoldDB" id="A0A8J2M7K3"/>
<evidence type="ECO:0000313" key="4">
    <source>
        <dbReference type="Proteomes" id="UP000746747"/>
    </source>
</evidence>
<dbReference type="EMBL" id="CAKAEH010001386">
    <property type="protein sequence ID" value="CAG9535564.1"/>
    <property type="molecule type" value="Genomic_DNA"/>
</dbReference>
<keyword evidence="2" id="KW-0732">Signal</keyword>
<evidence type="ECO:0000256" key="2">
    <source>
        <dbReference type="SAM" id="SignalP"/>
    </source>
</evidence>
<sequence>MKSELIPSFTLLCVFSMLVMLVLSDLPQKIISVNGSNPDDNTSDDRSSDDNSGGDNDWDDGSSDDSSIEVLAIWNNEFLNGRIVNRIRESFLNNDSLYDSSSDDDDAFVER</sequence>
<gene>
    <name evidence="3" type="ORF">CJOHNSTONI_LOCUS5572</name>
</gene>
<feature type="signal peptide" evidence="2">
    <location>
        <begin position="1"/>
        <end position="24"/>
    </location>
</feature>
<proteinExistence type="predicted"/>
<protein>
    <submittedName>
        <fullName evidence="3">Uncharacterized protein</fullName>
    </submittedName>
</protein>
<organism evidence="3 4">
    <name type="scientific">Cercopithifilaria johnstoni</name>
    <dbReference type="NCBI Taxonomy" id="2874296"/>
    <lineage>
        <taxon>Eukaryota</taxon>
        <taxon>Metazoa</taxon>
        <taxon>Ecdysozoa</taxon>
        <taxon>Nematoda</taxon>
        <taxon>Chromadorea</taxon>
        <taxon>Rhabditida</taxon>
        <taxon>Spirurina</taxon>
        <taxon>Spiruromorpha</taxon>
        <taxon>Filarioidea</taxon>
        <taxon>Onchocercidae</taxon>
        <taxon>Cercopithifilaria</taxon>
    </lineage>
</organism>
<feature type="region of interest" description="Disordered" evidence="1">
    <location>
        <begin position="32"/>
        <end position="64"/>
    </location>
</feature>
<feature type="chain" id="PRO_5035194082" evidence="2">
    <location>
        <begin position="25"/>
        <end position="111"/>
    </location>
</feature>